<accession>A0ABD2JJX1</accession>
<evidence type="ECO:0000313" key="3">
    <source>
        <dbReference type="Proteomes" id="UP001620645"/>
    </source>
</evidence>
<dbReference type="EMBL" id="JBICCN010000138">
    <property type="protein sequence ID" value="KAL3090883.1"/>
    <property type="molecule type" value="Genomic_DNA"/>
</dbReference>
<organism evidence="2 3">
    <name type="scientific">Heterodera schachtii</name>
    <name type="common">Sugarbeet cyst nematode worm</name>
    <name type="synonym">Tylenchus schachtii</name>
    <dbReference type="NCBI Taxonomy" id="97005"/>
    <lineage>
        <taxon>Eukaryota</taxon>
        <taxon>Metazoa</taxon>
        <taxon>Ecdysozoa</taxon>
        <taxon>Nematoda</taxon>
        <taxon>Chromadorea</taxon>
        <taxon>Rhabditida</taxon>
        <taxon>Tylenchina</taxon>
        <taxon>Tylenchomorpha</taxon>
        <taxon>Tylenchoidea</taxon>
        <taxon>Heteroderidae</taxon>
        <taxon>Heteroderinae</taxon>
        <taxon>Heterodera</taxon>
    </lineage>
</organism>
<reference evidence="2 3" key="1">
    <citation type="submission" date="2024-10" db="EMBL/GenBank/DDBJ databases">
        <authorList>
            <person name="Kim D."/>
        </authorList>
    </citation>
    <scope>NUCLEOTIDE SEQUENCE [LARGE SCALE GENOMIC DNA]</scope>
    <source>
        <strain evidence="2">Taebaek</strain>
    </source>
</reference>
<evidence type="ECO:0000256" key="1">
    <source>
        <dbReference type="SAM" id="SignalP"/>
    </source>
</evidence>
<dbReference type="Proteomes" id="UP001620645">
    <property type="component" value="Unassembled WGS sequence"/>
</dbReference>
<feature type="chain" id="PRO_5044831887" description="Gland protein" evidence="1">
    <location>
        <begin position="21"/>
        <end position="78"/>
    </location>
</feature>
<evidence type="ECO:0008006" key="4">
    <source>
        <dbReference type="Google" id="ProtNLM"/>
    </source>
</evidence>
<comment type="caution">
    <text evidence="2">The sequence shown here is derived from an EMBL/GenBank/DDBJ whole genome shotgun (WGS) entry which is preliminary data.</text>
</comment>
<keyword evidence="3" id="KW-1185">Reference proteome</keyword>
<feature type="signal peptide" evidence="1">
    <location>
        <begin position="1"/>
        <end position="20"/>
    </location>
</feature>
<dbReference type="AlphaFoldDB" id="A0ABD2JJX1"/>
<proteinExistence type="predicted"/>
<sequence>MSFIFLWLFLNLFFPNGVEAMPYYYNSPNLQHQKPFLPGTRFNMGIDPWSGSPERGNIGFGNNLAAFFYVCHTCSRGR</sequence>
<name>A0ABD2JJX1_HETSC</name>
<evidence type="ECO:0000313" key="2">
    <source>
        <dbReference type="EMBL" id="KAL3090883.1"/>
    </source>
</evidence>
<gene>
    <name evidence="2" type="ORF">niasHS_007258</name>
</gene>
<keyword evidence="1" id="KW-0732">Signal</keyword>
<protein>
    <recommendedName>
        <fullName evidence="4">Gland protein</fullName>
    </recommendedName>
</protein>